<evidence type="ECO:0000256" key="1">
    <source>
        <dbReference type="SAM" id="Phobius"/>
    </source>
</evidence>
<feature type="non-terminal residue" evidence="2">
    <location>
        <position position="283"/>
    </location>
</feature>
<dbReference type="AlphaFoldDB" id="A0A5J4XC30"/>
<dbReference type="InterPro" id="IPR043136">
    <property type="entry name" value="B30.2/SPRY_sf"/>
</dbReference>
<keyword evidence="1" id="KW-0472">Membrane</keyword>
<gene>
    <name evidence="2" type="ORF">EZS28_000381</name>
</gene>
<dbReference type="Proteomes" id="UP000324800">
    <property type="component" value="Unassembled WGS sequence"/>
</dbReference>
<feature type="transmembrane region" description="Helical" evidence="1">
    <location>
        <begin position="208"/>
        <end position="227"/>
    </location>
</feature>
<evidence type="ECO:0008006" key="4">
    <source>
        <dbReference type="Google" id="ProtNLM"/>
    </source>
</evidence>
<proteinExistence type="predicted"/>
<organism evidence="2 3">
    <name type="scientific">Streblomastix strix</name>
    <dbReference type="NCBI Taxonomy" id="222440"/>
    <lineage>
        <taxon>Eukaryota</taxon>
        <taxon>Metamonada</taxon>
        <taxon>Preaxostyla</taxon>
        <taxon>Oxymonadida</taxon>
        <taxon>Streblomastigidae</taxon>
        <taxon>Streblomastix</taxon>
    </lineage>
</organism>
<comment type="caution">
    <text evidence="2">The sequence shown here is derived from an EMBL/GenBank/DDBJ whole genome shotgun (WGS) entry which is preliminary data.</text>
</comment>
<evidence type="ECO:0000313" key="2">
    <source>
        <dbReference type="EMBL" id="KAA6404079.1"/>
    </source>
</evidence>
<accession>A0A5J4XC30</accession>
<dbReference type="Gene3D" id="2.60.120.920">
    <property type="match status" value="1"/>
</dbReference>
<evidence type="ECO:0000313" key="3">
    <source>
        <dbReference type="Proteomes" id="UP000324800"/>
    </source>
</evidence>
<keyword evidence="1" id="KW-0812">Transmembrane</keyword>
<sequence length="283" mass="31666">MTVPNEYNIIDGLPGVGPDVLLIVLSEIRLISNAVQFLGVCKKTHKLMKHSRFMKIVEQLNYPISIINNDPDCVELVEIDDVQKKINMIDFGKSTISLDQVLDNGIWSLEAMLQSTNGTAAIGIVRDSYDIPANTQFWKKPHTDHIAAFQGDGYSVFYKGKGTYGNERFNDDQILRLEFDSFKGTLILFIDNVQQPVYFSGIKEKVRFIITSIIIQCIPFGIAISNICSIRSMHLQRSSDKNQSLCKRKALPTPTPIIYSASPITIIETSASRSLGITTTYPI</sequence>
<reference evidence="2 3" key="1">
    <citation type="submission" date="2019-03" db="EMBL/GenBank/DDBJ databases">
        <title>Single cell metagenomics reveals metabolic interactions within the superorganism composed of flagellate Streblomastix strix and complex community of Bacteroidetes bacteria on its surface.</title>
        <authorList>
            <person name="Treitli S.C."/>
            <person name="Kolisko M."/>
            <person name="Husnik F."/>
            <person name="Keeling P."/>
            <person name="Hampl V."/>
        </authorList>
    </citation>
    <scope>NUCLEOTIDE SEQUENCE [LARGE SCALE GENOMIC DNA]</scope>
    <source>
        <strain evidence="2">ST1C</strain>
    </source>
</reference>
<name>A0A5J4XC30_9EUKA</name>
<protein>
    <recommendedName>
        <fullName evidence="4">SPRY domain-containing protein</fullName>
    </recommendedName>
</protein>
<keyword evidence="1" id="KW-1133">Transmembrane helix</keyword>
<dbReference type="EMBL" id="SNRW01000030">
    <property type="protein sequence ID" value="KAA6404079.1"/>
    <property type="molecule type" value="Genomic_DNA"/>
</dbReference>